<evidence type="ECO:0000256" key="1">
    <source>
        <dbReference type="SAM" id="MobiDB-lite"/>
    </source>
</evidence>
<dbReference type="Proteomes" id="UP001596220">
    <property type="component" value="Unassembled WGS sequence"/>
</dbReference>
<keyword evidence="3" id="KW-1185">Reference proteome</keyword>
<feature type="compositionally biased region" description="Low complexity" evidence="1">
    <location>
        <begin position="58"/>
        <end position="71"/>
    </location>
</feature>
<proteinExistence type="predicted"/>
<evidence type="ECO:0000313" key="3">
    <source>
        <dbReference type="Proteomes" id="UP001596220"/>
    </source>
</evidence>
<evidence type="ECO:0000313" key="2">
    <source>
        <dbReference type="EMBL" id="MFC6093806.1"/>
    </source>
</evidence>
<sequence length="213" mass="21751">MIEPTGPLPPSVYLRRRALAGAGAVTALVGLTWLAAAVLGGSAPAAPPATSTPPPPAAAATDPSSATTAPTTSPPPPAPPPGPPPPCEDAQLHVVAELDKPSVEVGERLGLGIAVSNTGSLPCARDIGRHVRELVVTTVDGATRLWSSNDCFATGGSEVRVLRPGERFTYGLNWSGTTSEPGCGPHRRFGPGDYLLMAKVAGKQSEPVVFRLT</sequence>
<reference evidence="3" key="1">
    <citation type="journal article" date="2019" name="Int. J. Syst. Evol. Microbiol.">
        <title>The Global Catalogue of Microorganisms (GCM) 10K type strain sequencing project: providing services to taxonomists for standard genome sequencing and annotation.</title>
        <authorList>
            <consortium name="The Broad Institute Genomics Platform"/>
            <consortium name="The Broad Institute Genome Sequencing Center for Infectious Disease"/>
            <person name="Wu L."/>
            <person name="Ma J."/>
        </authorList>
    </citation>
    <scope>NUCLEOTIDE SEQUENCE [LARGE SCALE GENOMIC DNA]</scope>
    <source>
        <strain evidence="3">CGMCC 4.7246</strain>
    </source>
</reference>
<dbReference type="EMBL" id="JBHSQO010000050">
    <property type="protein sequence ID" value="MFC6093806.1"/>
    <property type="molecule type" value="Genomic_DNA"/>
</dbReference>
<comment type="caution">
    <text evidence="2">The sequence shown here is derived from an EMBL/GenBank/DDBJ whole genome shotgun (WGS) entry which is preliminary data.</text>
</comment>
<feature type="region of interest" description="Disordered" evidence="1">
    <location>
        <begin position="43"/>
        <end position="89"/>
    </location>
</feature>
<feature type="compositionally biased region" description="Pro residues" evidence="1">
    <location>
        <begin position="45"/>
        <end position="57"/>
    </location>
</feature>
<accession>A0ABW1PFP7</accession>
<protein>
    <submittedName>
        <fullName evidence="2">Uncharacterized protein</fullName>
    </submittedName>
</protein>
<gene>
    <name evidence="2" type="ORF">ACFP3R_31450</name>
</gene>
<organism evidence="2 3">
    <name type="scientific">Saccharothrix lopnurensis</name>
    <dbReference type="NCBI Taxonomy" id="1670621"/>
    <lineage>
        <taxon>Bacteria</taxon>
        <taxon>Bacillati</taxon>
        <taxon>Actinomycetota</taxon>
        <taxon>Actinomycetes</taxon>
        <taxon>Pseudonocardiales</taxon>
        <taxon>Pseudonocardiaceae</taxon>
        <taxon>Saccharothrix</taxon>
    </lineage>
</organism>
<name>A0ABW1PFP7_9PSEU</name>
<feature type="compositionally biased region" description="Pro residues" evidence="1">
    <location>
        <begin position="72"/>
        <end position="87"/>
    </location>
</feature>
<dbReference type="RefSeq" id="WP_380641361.1">
    <property type="nucleotide sequence ID" value="NZ_JBHSQO010000050.1"/>
</dbReference>